<dbReference type="Proteomes" id="UP000807025">
    <property type="component" value="Unassembled WGS sequence"/>
</dbReference>
<proteinExistence type="predicted"/>
<gene>
    <name evidence="1" type="ORF">BDN71DRAFT_1454723</name>
</gene>
<name>A0A9P5ZKZ7_PLEER</name>
<evidence type="ECO:0000313" key="2">
    <source>
        <dbReference type="Proteomes" id="UP000807025"/>
    </source>
</evidence>
<sequence length="160" mass="18450">MVLKHYDTETKITTGYSCHIEGVEVDFNDSWCPGATISLYERAWWPSAWRKLLYTMIDCPKNFHWTPPASQPQLLQNGVEIEYLQDDDTFPEMLVTWEEADERASRAVYDGCYRARIKATRTLSVGTSTVWLKAERVKTSVSACASARLIDVEFATTRWR</sequence>
<dbReference type="AlphaFoldDB" id="A0A9P5ZKZ7"/>
<accession>A0A9P5ZKZ7</accession>
<protein>
    <submittedName>
        <fullName evidence="1">Uncharacterized protein</fullName>
    </submittedName>
</protein>
<organism evidence="1 2">
    <name type="scientific">Pleurotus eryngii</name>
    <name type="common">Boletus of the steppes</name>
    <dbReference type="NCBI Taxonomy" id="5323"/>
    <lineage>
        <taxon>Eukaryota</taxon>
        <taxon>Fungi</taxon>
        <taxon>Dikarya</taxon>
        <taxon>Basidiomycota</taxon>
        <taxon>Agaricomycotina</taxon>
        <taxon>Agaricomycetes</taxon>
        <taxon>Agaricomycetidae</taxon>
        <taxon>Agaricales</taxon>
        <taxon>Pleurotineae</taxon>
        <taxon>Pleurotaceae</taxon>
        <taxon>Pleurotus</taxon>
    </lineage>
</organism>
<reference evidence="1" key="1">
    <citation type="submission" date="2020-11" db="EMBL/GenBank/DDBJ databases">
        <authorList>
            <consortium name="DOE Joint Genome Institute"/>
            <person name="Ahrendt S."/>
            <person name="Riley R."/>
            <person name="Andreopoulos W."/>
            <person name="Labutti K."/>
            <person name="Pangilinan J."/>
            <person name="Ruiz-Duenas F.J."/>
            <person name="Barrasa J.M."/>
            <person name="Sanchez-Garcia M."/>
            <person name="Camarero S."/>
            <person name="Miyauchi S."/>
            <person name="Serrano A."/>
            <person name="Linde D."/>
            <person name="Babiker R."/>
            <person name="Drula E."/>
            <person name="Ayuso-Fernandez I."/>
            <person name="Pacheco R."/>
            <person name="Padilla G."/>
            <person name="Ferreira P."/>
            <person name="Barriuso J."/>
            <person name="Kellner H."/>
            <person name="Castanera R."/>
            <person name="Alfaro M."/>
            <person name="Ramirez L."/>
            <person name="Pisabarro A.G."/>
            <person name="Kuo A."/>
            <person name="Tritt A."/>
            <person name="Lipzen A."/>
            <person name="He G."/>
            <person name="Yan M."/>
            <person name="Ng V."/>
            <person name="Cullen D."/>
            <person name="Martin F."/>
            <person name="Rosso M.-N."/>
            <person name="Henrissat B."/>
            <person name="Hibbett D."/>
            <person name="Martinez A.T."/>
            <person name="Grigoriev I.V."/>
        </authorList>
    </citation>
    <scope>NUCLEOTIDE SEQUENCE</scope>
    <source>
        <strain evidence="1">ATCC 90797</strain>
    </source>
</reference>
<dbReference type="EMBL" id="MU154647">
    <property type="protein sequence ID" value="KAF9490212.1"/>
    <property type="molecule type" value="Genomic_DNA"/>
</dbReference>
<comment type="caution">
    <text evidence="1">The sequence shown here is derived from an EMBL/GenBank/DDBJ whole genome shotgun (WGS) entry which is preliminary data.</text>
</comment>
<evidence type="ECO:0000313" key="1">
    <source>
        <dbReference type="EMBL" id="KAF9490212.1"/>
    </source>
</evidence>
<keyword evidence="2" id="KW-1185">Reference proteome</keyword>